<dbReference type="InterPro" id="IPR038883">
    <property type="entry name" value="AN11006-like"/>
</dbReference>
<dbReference type="AlphaFoldDB" id="A0A2S6BYU9"/>
<organism evidence="1 2">
    <name type="scientific">Cercospora berteroae</name>
    <dbReference type="NCBI Taxonomy" id="357750"/>
    <lineage>
        <taxon>Eukaryota</taxon>
        <taxon>Fungi</taxon>
        <taxon>Dikarya</taxon>
        <taxon>Ascomycota</taxon>
        <taxon>Pezizomycotina</taxon>
        <taxon>Dothideomycetes</taxon>
        <taxon>Dothideomycetidae</taxon>
        <taxon>Mycosphaerellales</taxon>
        <taxon>Mycosphaerellaceae</taxon>
        <taxon>Cercospora</taxon>
    </lineage>
</organism>
<gene>
    <name evidence="1" type="ORF">CBER1_10868</name>
</gene>
<dbReference type="OrthoDB" id="3650005at2759"/>
<dbReference type="PANTHER" id="PTHR42085:SF2">
    <property type="entry name" value="F-BOX DOMAIN-CONTAINING PROTEIN"/>
    <property type="match status" value="1"/>
</dbReference>
<reference evidence="2" key="1">
    <citation type="journal article" date="2017" name="bioRxiv">
        <title>Conservation of a gene cluster reveals novel cercosporin biosynthetic mechanisms and extends production to the genus Colletotrichum.</title>
        <authorList>
            <person name="de Jonge R."/>
            <person name="Ebert M.K."/>
            <person name="Huitt-Roehl C.R."/>
            <person name="Pal P."/>
            <person name="Suttle J.C."/>
            <person name="Spanner R.E."/>
            <person name="Neubauer J.D."/>
            <person name="Jurick W.M.II."/>
            <person name="Stott K.A."/>
            <person name="Secor G.A."/>
            <person name="Thomma B.P.H.J."/>
            <person name="Van de Peer Y."/>
            <person name="Townsend C.A."/>
            <person name="Bolton M.D."/>
        </authorList>
    </citation>
    <scope>NUCLEOTIDE SEQUENCE [LARGE SCALE GENOMIC DNA]</scope>
    <source>
        <strain evidence="2">CBS538.71</strain>
    </source>
</reference>
<name>A0A2S6BYU9_9PEZI</name>
<comment type="caution">
    <text evidence="1">The sequence shown here is derived from an EMBL/GenBank/DDBJ whole genome shotgun (WGS) entry which is preliminary data.</text>
</comment>
<sequence length="396" mass="44848">MELAPDAGFADPSKPAAVPDVQEVTFEGLPTNEVICLREDISQLVDPWRHSAEKPPFRVGEMAVFALVFSDELDESREDVHLLSLKDVCGSILRTLGYYNELTIKALAHNPRARNQWNVVPLPRSQVIQGFPKTLREFDLPVTVTTLEYYYHWTDCTYGISPNGARVIYETALRFPDTGINLSRKKELQTFRVGYHQNDKILDPYCASDRESPVTVEHLSGILALLFSCKKIHREASSVFYEVNNFRFDTLEGLHSALVAMPSRTQKQVQGLHLYLDSTDETLNYMEALVQKKNAKRGRINNGPGSNYVDTFEMVEELKAFIDLARRAEKVEILSFSGAAFNKALMPWYELVRRPDNIYISPWEGVGFEDFVRSQLDEVAHPTAVAVSKTKPVGLE</sequence>
<evidence type="ECO:0000313" key="1">
    <source>
        <dbReference type="EMBL" id="PPJ52652.1"/>
    </source>
</evidence>
<keyword evidence="2" id="KW-1185">Reference proteome</keyword>
<evidence type="ECO:0000313" key="2">
    <source>
        <dbReference type="Proteomes" id="UP000237631"/>
    </source>
</evidence>
<dbReference type="Proteomes" id="UP000237631">
    <property type="component" value="Unassembled WGS sequence"/>
</dbReference>
<proteinExistence type="predicted"/>
<accession>A0A2S6BYU9</accession>
<dbReference type="PANTHER" id="PTHR42085">
    <property type="entry name" value="F-BOX DOMAIN-CONTAINING PROTEIN"/>
    <property type="match status" value="1"/>
</dbReference>
<dbReference type="EMBL" id="PNEN01001676">
    <property type="protein sequence ID" value="PPJ52652.1"/>
    <property type="molecule type" value="Genomic_DNA"/>
</dbReference>
<protein>
    <submittedName>
        <fullName evidence="1">Uncharacterized protein</fullName>
    </submittedName>
</protein>